<accession>A0A5N6U0X6</accession>
<dbReference type="InterPro" id="IPR023214">
    <property type="entry name" value="HAD_sf"/>
</dbReference>
<gene>
    <name evidence="1" type="ORF">BDV25DRAFT_170644</name>
</gene>
<proteinExistence type="predicted"/>
<dbReference type="InterPro" id="IPR051828">
    <property type="entry name" value="HAD-like_hydrolase_domain"/>
</dbReference>
<dbReference type="InterPro" id="IPR044924">
    <property type="entry name" value="HAD-SF_hydro_IA_REG-2-like_cap"/>
</dbReference>
<evidence type="ECO:0008006" key="3">
    <source>
        <dbReference type="Google" id="ProtNLM"/>
    </source>
</evidence>
<evidence type="ECO:0000313" key="1">
    <source>
        <dbReference type="EMBL" id="KAE8152232.1"/>
    </source>
</evidence>
<keyword evidence="2" id="KW-1185">Reference proteome</keyword>
<dbReference type="InterPro" id="IPR036412">
    <property type="entry name" value="HAD-like_sf"/>
</dbReference>
<sequence>MSRPRSLLLTLDAFGTIFYPHPPVPEQYASAAHNFGLPQTVITPERVQSAFKTVFKAQALARPNYGRADVIAGRYGGPRQWWDEVIRGSFTHILSESDPANNAEGNIPDGLIRHLHQRFASSQGYASFEDIEPFFSWLRRVKGTGVGPFDRVVVGIVSNSDDRVPAVLKSLGLRVGDCRADEGVSSMRLPGYEERTVPGSESGEVNDVDLVVTSYEAGYEKPSPRIFEVTKRQAETLVRNDASVGDAGDWTCVHIGDDLKKDFWAAREAGWEGYFLPRGQVDQDLEGVKTIESLLDLIPVLEGYK</sequence>
<dbReference type="Gene3D" id="3.40.50.1000">
    <property type="entry name" value="HAD superfamily/HAD-like"/>
    <property type="match status" value="1"/>
</dbReference>
<evidence type="ECO:0000313" key="2">
    <source>
        <dbReference type="Proteomes" id="UP000325780"/>
    </source>
</evidence>
<dbReference type="SUPFAM" id="SSF56784">
    <property type="entry name" value="HAD-like"/>
    <property type="match status" value="1"/>
</dbReference>
<name>A0A5N6U0X6_ASPAV</name>
<organism evidence="1 2">
    <name type="scientific">Aspergillus avenaceus</name>
    <dbReference type="NCBI Taxonomy" id="36643"/>
    <lineage>
        <taxon>Eukaryota</taxon>
        <taxon>Fungi</taxon>
        <taxon>Dikarya</taxon>
        <taxon>Ascomycota</taxon>
        <taxon>Pezizomycotina</taxon>
        <taxon>Eurotiomycetes</taxon>
        <taxon>Eurotiomycetidae</taxon>
        <taxon>Eurotiales</taxon>
        <taxon>Aspergillaceae</taxon>
        <taxon>Aspergillus</taxon>
        <taxon>Aspergillus subgen. Circumdati</taxon>
    </lineage>
</organism>
<dbReference type="GO" id="GO:0005634">
    <property type="term" value="C:nucleus"/>
    <property type="evidence" value="ECO:0007669"/>
    <property type="project" value="TreeGrafter"/>
</dbReference>
<reference evidence="1 2" key="1">
    <citation type="submission" date="2019-04" db="EMBL/GenBank/DDBJ databases">
        <title>Friends and foes A comparative genomics study of 23 Aspergillus species from section Flavi.</title>
        <authorList>
            <consortium name="DOE Joint Genome Institute"/>
            <person name="Kjaerbolling I."/>
            <person name="Vesth T."/>
            <person name="Frisvad J.C."/>
            <person name="Nybo J.L."/>
            <person name="Theobald S."/>
            <person name="Kildgaard S."/>
            <person name="Isbrandt T."/>
            <person name="Kuo A."/>
            <person name="Sato A."/>
            <person name="Lyhne E.K."/>
            <person name="Kogle M.E."/>
            <person name="Wiebenga A."/>
            <person name="Kun R.S."/>
            <person name="Lubbers R.J."/>
            <person name="Makela M.R."/>
            <person name="Barry K."/>
            <person name="Chovatia M."/>
            <person name="Clum A."/>
            <person name="Daum C."/>
            <person name="Haridas S."/>
            <person name="He G."/>
            <person name="LaButti K."/>
            <person name="Lipzen A."/>
            <person name="Mondo S."/>
            <person name="Riley R."/>
            <person name="Salamov A."/>
            <person name="Simmons B.A."/>
            <person name="Magnuson J.K."/>
            <person name="Henrissat B."/>
            <person name="Mortensen U.H."/>
            <person name="Larsen T.O."/>
            <person name="Devries R.P."/>
            <person name="Grigoriev I.V."/>
            <person name="Machida M."/>
            <person name="Baker S.E."/>
            <person name="Andersen M.R."/>
        </authorList>
    </citation>
    <scope>NUCLEOTIDE SEQUENCE [LARGE SCALE GENOMIC DNA]</scope>
    <source>
        <strain evidence="1 2">IBT 18842</strain>
    </source>
</reference>
<dbReference type="PANTHER" id="PTHR46191:SF2">
    <property type="entry name" value="HALOACID DEHALOGENASE-LIKE HYDROLASE DOMAIN-CONTAINING PROTEIN 3"/>
    <property type="match status" value="1"/>
</dbReference>
<dbReference type="Proteomes" id="UP000325780">
    <property type="component" value="Unassembled WGS sequence"/>
</dbReference>
<dbReference type="OrthoDB" id="444127at2759"/>
<dbReference type="AlphaFoldDB" id="A0A5N6U0X6"/>
<dbReference type="Gene3D" id="1.10.150.720">
    <property type="entry name" value="Haloacid dehalogenase-like hydrolase"/>
    <property type="match status" value="1"/>
</dbReference>
<dbReference type="PANTHER" id="PTHR46191">
    <property type="match status" value="1"/>
</dbReference>
<dbReference type="EMBL" id="ML742056">
    <property type="protein sequence ID" value="KAE8152232.1"/>
    <property type="molecule type" value="Genomic_DNA"/>
</dbReference>
<protein>
    <recommendedName>
        <fullName evidence="3">HAD-like domain-containing protein</fullName>
    </recommendedName>
</protein>